<keyword evidence="4" id="KW-1185">Reference proteome</keyword>
<feature type="compositionally biased region" description="Polar residues" evidence="1">
    <location>
        <begin position="237"/>
        <end position="254"/>
    </location>
</feature>
<sequence length="300" mass="34999">MDQLQLLDQPLAADTLTALDTFLNLLEPLEGYIIKTGRKINLQLYGTGRSIKDYNGTASQFQNAIVLQLMSCALTFSQQHNPALVFPIKKLAKDNFYKWVYRSQVPTDRDICHYLIETHDTLEGNYENILKQKRPRQQGQITVENNTNVFFSYQQELNKVDEFRKSVGNKVYSDVPFQYIEGNEEDRKKGEDIYRDVEAKYRFEHGKYDLYTPYDPQQNIYNNDRAHTSYDRQQYNAYNNNPAHTFGQQHNAYNNDPARIPHDGQHHNDNLAHIYYGGQQHNANNNKSARNKGLSKDRYG</sequence>
<dbReference type="AlphaFoldDB" id="A0A2Z6S8U4"/>
<evidence type="ECO:0000313" key="4">
    <source>
        <dbReference type="Proteomes" id="UP000247702"/>
    </source>
</evidence>
<dbReference type="Proteomes" id="UP000247702">
    <property type="component" value="Unassembled WGS sequence"/>
</dbReference>
<feature type="region of interest" description="Disordered" evidence="1">
    <location>
        <begin position="237"/>
        <end position="300"/>
    </location>
</feature>
<proteinExistence type="predicted"/>
<accession>A0A2Z6S8U4</accession>
<protein>
    <submittedName>
        <fullName evidence="2">Uncharacterized protein</fullName>
    </submittedName>
</protein>
<dbReference type="EMBL" id="BEXD01003997">
    <property type="protein sequence ID" value="GBC05252.1"/>
    <property type="molecule type" value="Genomic_DNA"/>
</dbReference>
<evidence type="ECO:0000256" key="1">
    <source>
        <dbReference type="SAM" id="MobiDB-lite"/>
    </source>
</evidence>
<dbReference type="STRING" id="94130.A0A2Z6S8U4"/>
<evidence type="ECO:0000313" key="2">
    <source>
        <dbReference type="EMBL" id="GBC05252.1"/>
    </source>
</evidence>
<gene>
    <name evidence="3" type="ORF">RCL2_000085700</name>
    <name evidence="2" type="ORF">RclHR1_06130003</name>
</gene>
<evidence type="ECO:0000313" key="3">
    <source>
        <dbReference type="EMBL" id="GES73316.1"/>
    </source>
</evidence>
<feature type="compositionally biased region" description="Basic and acidic residues" evidence="1">
    <location>
        <begin position="259"/>
        <end position="270"/>
    </location>
</feature>
<dbReference type="EMBL" id="BLAL01000006">
    <property type="protein sequence ID" value="GES73316.1"/>
    <property type="molecule type" value="Genomic_DNA"/>
</dbReference>
<organism evidence="2 4">
    <name type="scientific">Rhizophagus clarus</name>
    <dbReference type="NCBI Taxonomy" id="94130"/>
    <lineage>
        <taxon>Eukaryota</taxon>
        <taxon>Fungi</taxon>
        <taxon>Fungi incertae sedis</taxon>
        <taxon>Mucoromycota</taxon>
        <taxon>Glomeromycotina</taxon>
        <taxon>Glomeromycetes</taxon>
        <taxon>Glomerales</taxon>
        <taxon>Glomeraceae</taxon>
        <taxon>Rhizophagus</taxon>
    </lineage>
</organism>
<dbReference type="OrthoDB" id="2345871at2759"/>
<reference evidence="3" key="2">
    <citation type="submission" date="2019-10" db="EMBL/GenBank/DDBJ databases">
        <title>Conservation and host-specific expression of non-tandemly repeated heterogenous ribosome RNA gene in arbuscular mycorrhizal fungi.</title>
        <authorList>
            <person name="Maeda T."/>
            <person name="Kobayashi Y."/>
            <person name="Nakagawa T."/>
            <person name="Ezawa T."/>
            <person name="Yamaguchi K."/>
            <person name="Bino T."/>
            <person name="Nishimoto Y."/>
            <person name="Shigenobu S."/>
            <person name="Kawaguchi M."/>
        </authorList>
    </citation>
    <scope>NUCLEOTIDE SEQUENCE</scope>
    <source>
        <strain evidence="3">HR1</strain>
    </source>
</reference>
<feature type="compositionally biased region" description="Polar residues" evidence="1">
    <location>
        <begin position="279"/>
        <end position="288"/>
    </location>
</feature>
<name>A0A2Z6S8U4_9GLOM</name>
<reference evidence="2 4" key="1">
    <citation type="submission" date="2017-11" db="EMBL/GenBank/DDBJ databases">
        <title>The genome of Rhizophagus clarus HR1 reveals common genetic basis of auxotrophy among arbuscular mycorrhizal fungi.</title>
        <authorList>
            <person name="Kobayashi Y."/>
        </authorList>
    </citation>
    <scope>NUCLEOTIDE SEQUENCE [LARGE SCALE GENOMIC DNA]</scope>
    <source>
        <strain evidence="2 4">HR1</strain>
    </source>
</reference>
<comment type="caution">
    <text evidence="2">The sequence shown here is derived from an EMBL/GenBank/DDBJ whole genome shotgun (WGS) entry which is preliminary data.</text>
</comment>
<dbReference type="Proteomes" id="UP000615446">
    <property type="component" value="Unassembled WGS sequence"/>
</dbReference>